<dbReference type="Proteomes" id="UP000234323">
    <property type="component" value="Unassembled WGS sequence"/>
</dbReference>
<evidence type="ECO:0000313" key="1">
    <source>
        <dbReference type="EMBL" id="PKY57320.1"/>
    </source>
</evidence>
<evidence type="ECO:0000313" key="2">
    <source>
        <dbReference type="Proteomes" id="UP000234323"/>
    </source>
</evidence>
<proteinExistence type="predicted"/>
<comment type="caution">
    <text evidence="1">The sequence shown here is derived from an EMBL/GenBank/DDBJ whole genome shotgun (WGS) entry which is preliminary data.</text>
</comment>
<protein>
    <recommendedName>
        <fullName evidence="3">MULE transposase domain-containing protein</fullName>
    </recommendedName>
</protein>
<dbReference type="EMBL" id="LLXI01002509">
    <property type="protein sequence ID" value="PKY57320.1"/>
    <property type="molecule type" value="Genomic_DNA"/>
</dbReference>
<organism evidence="1 2">
    <name type="scientific">Rhizophagus irregularis</name>
    <dbReference type="NCBI Taxonomy" id="588596"/>
    <lineage>
        <taxon>Eukaryota</taxon>
        <taxon>Fungi</taxon>
        <taxon>Fungi incertae sedis</taxon>
        <taxon>Mucoromycota</taxon>
        <taxon>Glomeromycotina</taxon>
        <taxon>Glomeromycetes</taxon>
        <taxon>Glomerales</taxon>
        <taxon>Glomeraceae</taxon>
        <taxon>Rhizophagus</taxon>
    </lineage>
</organism>
<reference evidence="1 2" key="1">
    <citation type="submission" date="2015-10" db="EMBL/GenBank/DDBJ databases">
        <title>Genome analyses suggest a sexual origin of heterokaryosis in a supposedly ancient asexual fungus.</title>
        <authorList>
            <person name="Ropars J."/>
            <person name="Sedzielewska K."/>
            <person name="Noel J."/>
            <person name="Charron P."/>
            <person name="Farinelli L."/>
            <person name="Marton T."/>
            <person name="Kruger M."/>
            <person name="Pelin A."/>
            <person name="Brachmann A."/>
            <person name="Corradi N."/>
        </authorList>
    </citation>
    <scope>NUCLEOTIDE SEQUENCE [LARGE SCALE GENOMIC DNA]</scope>
    <source>
        <strain evidence="1 2">A4</strain>
    </source>
</reference>
<evidence type="ECO:0008006" key="3">
    <source>
        <dbReference type="Google" id="ProtNLM"/>
    </source>
</evidence>
<dbReference type="AlphaFoldDB" id="A0A2I1HER8"/>
<sequence length="211" mass="24674">MPLSLFVCINNYRQFKLVAQALVNDETINSYRWILNCTKKVTGINLKGKLGGEYQLFVKDFYKCRNTISVKEFLARWQQLKGRHVEGYNSVIKRVVNGNTTLWQLAQYLNNQISIEMQSIEYQEFKDSNALIGFPNLAIQLFSNIDKVIKTYLTLELLSLQHTQMNQATLYYYQQLPLDKLYNVKHQEADEFGIDLLKIKTNGVRYFDCAM</sequence>
<keyword evidence="2" id="KW-1185">Reference proteome</keyword>
<gene>
    <name evidence="1" type="ORF">RhiirA4_478306</name>
</gene>
<name>A0A2I1HER8_9GLOM</name>
<accession>A0A2I1HER8</accession>